<evidence type="ECO:0000313" key="1">
    <source>
        <dbReference type="EMBL" id="WQD39486.1"/>
    </source>
</evidence>
<proteinExistence type="predicted"/>
<dbReference type="RefSeq" id="WP_114788928.1">
    <property type="nucleotide sequence ID" value="NZ_CP139960.1"/>
</dbReference>
<sequence length="237" mass="27125">MKHFFLFMLCCYMAKPSEAQLSSYKKEFQTYIPKGWVLDTALSGDLNKDKQPDVVLVLRNTHAANFKKNDGLGMDQLDLNPRRLLILFKTGTGYTKVLASDVFLPSVNDEESTCLEDPFSEGGIEVSKGVLKICLHYWLSCGSWYVTDYEYTFRYQNKKFELIGLDVSSFHRASGASSITSYNFSTRKKQTITGINEFEEPKVKPVEKWEKIFSTRIWDLGKMTGETAIEEIVNKDL</sequence>
<dbReference type="EMBL" id="CP139960">
    <property type="protein sequence ID" value="WQD39486.1"/>
    <property type="molecule type" value="Genomic_DNA"/>
</dbReference>
<keyword evidence="2" id="KW-1185">Reference proteome</keyword>
<reference evidence="1 2" key="1">
    <citation type="submission" date="2023-12" db="EMBL/GenBank/DDBJ databases">
        <title>Genome sequencing and assembly of bacterial species from a model synthetic community.</title>
        <authorList>
            <person name="Hogle S.L."/>
        </authorList>
    </citation>
    <scope>NUCLEOTIDE SEQUENCE [LARGE SCALE GENOMIC DNA]</scope>
    <source>
        <strain evidence="1 2">HAMBI_3031</strain>
    </source>
</reference>
<accession>A0ABZ0W8G2</accession>
<name>A0ABZ0W8G2_9BACT</name>
<gene>
    <name evidence="1" type="ORF">U0035_04910</name>
</gene>
<evidence type="ECO:0008006" key="3">
    <source>
        <dbReference type="Google" id="ProtNLM"/>
    </source>
</evidence>
<evidence type="ECO:0000313" key="2">
    <source>
        <dbReference type="Proteomes" id="UP001325680"/>
    </source>
</evidence>
<organism evidence="1 2">
    <name type="scientific">Niabella yanshanensis</name>
    <dbReference type="NCBI Taxonomy" id="577386"/>
    <lineage>
        <taxon>Bacteria</taxon>
        <taxon>Pseudomonadati</taxon>
        <taxon>Bacteroidota</taxon>
        <taxon>Chitinophagia</taxon>
        <taxon>Chitinophagales</taxon>
        <taxon>Chitinophagaceae</taxon>
        <taxon>Niabella</taxon>
    </lineage>
</organism>
<protein>
    <recommendedName>
        <fullName evidence="3">VCBS repeat-containing protein</fullName>
    </recommendedName>
</protein>
<dbReference type="Proteomes" id="UP001325680">
    <property type="component" value="Chromosome"/>
</dbReference>